<dbReference type="PANTHER" id="PTHR33376:SF2">
    <property type="entry name" value="DICARBOXYLATE-BINDING PERIPLASMIC PROTEIN"/>
    <property type="match status" value="1"/>
</dbReference>
<dbReference type="GO" id="GO:0055085">
    <property type="term" value="P:transmembrane transport"/>
    <property type="evidence" value="ECO:0007669"/>
    <property type="project" value="InterPro"/>
</dbReference>
<evidence type="ECO:0000313" key="4">
    <source>
        <dbReference type="Proteomes" id="UP000442535"/>
    </source>
</evidence>
<dbReference type="Proteomes" id="UP000442535">
    <property type="component" value="Unassembled WGS sequence"/>
</dbReference>
<dbReference type="Gene3D" id="3.40.190.170">
    <property type="entry name" value="Bacterial extracellular solute-binding protein, family 7"/>
    <property type="match status" value="1"/>
</dbReference>
<gene>
    <name evidence="3" type="ORF">FYJ63_04170</name>
</gene>
<dbReference type="EMBL" id="VUMY01000006">
    <property type="protein sequence ID" value="MST49435.1"/>
    <property type="molecule type" value="Genomic_DNA"/>
</dbReference>
<comment type="caution">
    <text evidence="3">The sequence shown here is derived from an EMBL/GenBank/DDBJ whole genome shotgun (WGS) entry which is preliminary data.</text>
</comment>
<reference evidence="3 4" key="1">
    <citation type="submission" date="2019-08" db="EMBL/GenBank/DDBJ databases">
        <title>In-depth cultivation of the pig gut microbiome towards novel bacterial diversity and tailored functional studies.</title>
        <authorList>
            <person name="Wylensek D."/>
            <person name="Hitch T.C.A."/>
            <person name="Clavel T."/>
        </authorList>
    </citation>
    <scope>NUCLEOTIDE SEQUENCE [LARGE SCALE GENOMIC DNA]</scope>
    <source>
        <strain evidence="3 4">RF-GAM-744-WT-7</strain>
    </source>
</reference>
<dbReference type="Pfam" id="PF03480">
    <property type="entry name" value="DctP"/>
    <property type="match status" value="1"/>
</dbReference>
<accession>A0A7K0K318</accession>
<keyword evidence="1" id="KW-0732">Signal</keyword>
<evidence type="ECO:0000256" key="1">
    <source>
        <dbReference type="ARBA" id="ARBA00022729"/>
    </source>
</evidence>
<sequence>MLSGCAGFGGIKLDSVGKPDTVTYLKVALNQTTEHPSYKALEFFGKEFSKATGGRYQIEIFPNEQLGSQQEVLQMVKSGAIEMAIVSGTQLENVNKDFQVLDMPTTFTSIDQQIAVLKDREIVGKLFESLEKRDNITVLGGYTQGSRNVYTTDRVIKTPADLKGLKIRVQESDMHIRMIELMGGSATPLSYGEVYSALQAGVLDGAENNAVSYNTAKHMEVANHYAYTNHLIGLDYMILRADLFRAVPEKDRNLLIEKWNDSMDFHTKLWIDYTKESEEIAKEHGAEFNEVDSEAFFNALQPIKDQFVVTPYQKELYAKIRAVADELEAGTKAATETTQSPASTQSPAPVAATTAPSPTQSGGQS</sequence>
<dbReference type="InterPro" id="IPR018389">
    <property type="entry name" value="DctP_fam"/>
</dbReference>
<dbReference type="PANTHER" id="PTHR33376">
    <property type="match status" value="1"/>
</dbReference>
<keyword evidence="4" id="KW-1185">Reference proteome</keyword>
<dbReference type="AlphaFoldDB" id="A0A7K0K318"/>
<organism evidence="3 4">
    <name type="scientific">Mobiluncus porci</name>
    <dbReference type="NCBI Taxonomy" id="2652278"/>
    <lineage>
        <taxon>Bacteria</taxon>
        <taxon>Bacillati</taxon>
        <taxon>Actinomycetota</taxon>
        <taxon>Actinomycetes</taxon>
        <taxon>Actinomycetales</taxon>
        <taxon>Actinomycetaceae</taxon>
        <taxon>Mobiluncus</taxon>
    </lineage>
</organism>
<dbReference type="NCBIfam" id="TIGR00787">
    <property type="entry name" value="dctP"/>
    <property type="match status" value="1"/>
</dbReference>
<dbReference type="GO" id="GO:0030288">
    <property type="term" value="C:outer membrane-bounded periplasmic space"/>
    <property type="evidence" value="ECO:0007669"/>
    <property type="project" value="InterPro"/>
</dbReference>
<name>A0A7K0K318_9ACTO</name>
<dbReference type="CDD" id="cd13671">
    <property type="entry name" value="PBP2_TRAP_SBP_like_3"/>
    <property type="match status" value="1"/>
</dbReference>
<evidence type="ECO:0000256" key="2">
    <source>
        <dbReference type="SAM" id="MobiDB-lite"/>
    </source>
</evidence>
<dbReference type="SUPFAM" id="SSF53850">
    <property type="entry name" value="Periplasmic binding protein-like II"/>
    <property type="match status" value="1"/>
</dbReference>
<dbReference type="InterPro" id="IPR004682">
    <property type="entry name" value="TRAP_DctP"/>
</dbReference>
<evidence type="ECO:0000313" key="3">
    <source>
        <dbReference type="EMBL" id="MST49435.1"/>
    </source>
</evidence>
<protein>
    <submittedName>
        <fullName evidence="3">TRAP transporter substrate-binding protein</fullName>
    </submittedName>
</protein>
<dbReference type="NCBIfam" id="NF037995">
    <property type="entry name" value="TRAP_S1"/>
    <property type="match status" value="1"/>
</dbReference>
<dbReference type="PIRSF" id="PIRSF006470">
    <property type="entry name" value="DctB"/>
    <property type="match status" value="1"/>
</dbReference>
<proteinExistence type="predicted"/>
<feature type="region of interest" description="Disordered" evidence="2">
    <location>
        <begin position="330"/>
        <end position="365"/>
    </location>
</feature>
<dbReference type="InterPro" id="IPR038404">
    <property type="entry name" value="TRAP_DctP_sf"/>
</dbReference>
<dbReference type="GO" id="GO:0030246">
    <property type="term" value="F:carbohydrate binding"/>
    <property type="evidence" value="ECO:0007669"/>
    <property type="project" value="TreeGrafter"/>
</dbReference>
<feature type="compositionally biased region" description="Low complexity" evidence="2">
    <location>
        <begin position="333"/>
        <end position="365"/>
    </location>
</feature>